<dbReference type="Proteomes" id="UP000059680">
    <property type="component" value="Chromosome 4"/>
</dbReference>
<reference evidence="4 5" key="2">
    <citation type="journal article" date="2013" name="Plant Cell Physiol.">
        <title>Rice Annotation Project Database (RAP-DB): an integrative and interactive database for rice genomics.</title>
        <authorList>
            <person name="Sakai H."/>
            <person name="Lee S.S."/>
            <person name="Tanaka T."/>
            <person name="Numa H."/>
            <person name="Kim J."/>
            <person name="Kawahara Y."/>
            <person name="Wakimoto H."/>
            <person name="Yang C.C."/>
            <person name="Iwamoto M."/>
            <person name="Abe T."/>
            <person name="Yamada Y."/>
            <person name="Muto A."/>
            <person name="Inokuchi H."/>
            <person name="Ikemura T."/>
            <person name="Matsumoto T."/>
            <person name="Sasaki T."/>
            <person name="Itoh T."/>
        </authorList>
    </citation>
    <scope>NUCLEOTIDE SEQUENCE [LARGE SCALE GENOMIC DNA]</scope>
    <source>
        <strain evidence="5">cv. Nipponbare</strain>
    </source>
</reference>
<organism evidence="4 5">
    <name type="scientific">Oryza sativa subsp. japonica</name>
    <name type="common">Rice</name>
    <dbReference type="NCBI Taxonomy" id="39947"/>
    <lineage>
        <taxon>Eukaryota</taxon>
        <taxon>Viridiplantae</taxon>
        <taxon>Streptophyta</taxon>
        <taxon>Embryophyta</taxon>
        <taxon>Tracheophyta</taxon>
        <taxon>Spermatophyta</taxon>
        <taxon>Magnoliopsida</taxon>
        <taxon>Liliopsida</taxon>
        <taxon>Poales</taxon>
        <taxon>Poaceae</taxon>
        <taxon>BOP clade</taxon>
        <taxon>Oryzoideae</taxon>
        <taxon>Oryzeae</taxon>
        <taxon>Oryzinae</taxon>
        <taxon>Oryza</taxon>
        <taxon>Oryza sativa</taxon>
    </lineage>
</organism>
<evidence type="ECO:0000256" key="1">
    <source>
        <dbReference type="ARBA" id="ARBA00023015"/>
    </source>
</evidence>
<dbReference type="InParanoid" id="A0A0P0WC33"/>
<dbReference type="PaxDb" id="39947-A0A0P0WC33"/>
<name>A0A0P0WC33_ORYSJ</name>
<evidence type="ECO:0000313" key="5">
    <source>
        <dbReference type="Proteomes" id="UP000059680"/>
    </source>
</evidence>
<dbReference type="EMBL" id="AP014960">
    <property type="protein sequence ID" value="BAS89867.1"/>
    <property type="molecule type" value="Genomic_DNA"/>
</dbReference>
<dbReference type="InterPro" id="IPR005202">
    <property type="entry name" value="TF_GRAS"/>
</dbReference>
<evidence type="ECO:0000256" key="2">
    <source>
        <dbReference type="ARBA" id="ARBA00023163"/>
    </source>
</evidence>
<reference evidence="4 5" key="3">
    <citation type="journal article" date="2013" name="Rice">
        <title>Improvement of the Oryza sativa Nipponbare reference genome using next generation sequence and optical map data.</title>
        <authorList>
            <person name="Kawahara Y."/>
            <person name="de la Bastide M."/>
            <person name="Hamilton J.P."/>
            <person name="Kanamori H."/>
            <person name="McCombie W.R."/>
            <person name="Ouyang S."/>
            <person name="Schwartz D.C."/>
            <person name="Tanaka T."/>
            <person name="Wu J."/>
            <person name="Zhou S."/>
            <person name="Childs K.L."/>
            <person name="Davidson R.M."/>
            <person name="Lin H."/>
            <person name="Quesada-Ocampo L."/>
            <person name="Vaillancourt B."/>
            <person name="Sakai H."/>
            <person name="Lee S.S."/>
            <person name="Kim J."/>
            <person name="Numa H."/>
            <person name="Itoh T."/>
            <person name="Buell C.R."/>
            <person name="Matsumoto T."/>
        </authorList>
    </citation>
    <scope>NUCLEOTIDE SEQUENCE [LARGE SCALE GENOMIC DNA]</scope>
    <source>
        <strain evidence="5">cv. Nipponbare</strain>
    </source>
</reference>
<keyword evidence="5" id="KW-1185">Reference proteome</keyword>
<dbReference type="PROSITE" id="PS50985">
    <property type="entry name" value="GRAS"/>
    <property type="match status" value="1"/>
</dbReference>
<feature type="region of interest" description="SAW" evidence="3">
    <location>
        <begin position="52"/>
        <end position="114"/>
    </location>
</feature>
<reference evidence="5" key="1">
    <citation type="journal article" date="2005" name="Nature">
        <title>The map-based sequence of the rice genome.</title>
        <authorList>
            <consortium name="International rice genome sequencing project (IRGSP)"/>
            <person name="Matsumoto T."/>
            <person name="Wu J."/>
            <person name="Kanamori H."/>
            <person name="Katayose Y."/>
            <person name="Fujisawa M."/>
            <person name="Namiki N."/>
            <person name="Mizuno H."/>
            <person name="Yamamoto K."/>
            <person name="Antonio B.A."/>
            <person name="Baba T."/>
            <person name="Sakata K."/>
            <person name="Nagamura Y."/>
            <person name="Aoki H."/>
            <person name="Arikawa K."/>
            <person name="Arita K."/>
            <person name="Bito T."/>
            <person name="Chiden Y."/>
            <person name="Fujitsuka N."/>
            <person name="Fukunaka R."/>
            <person name="Hamada M."/>
            <person name="Harada C."/>
            <person name="Hayashi A."/>
            <person name="Hijishita S."/>
            <person name="Honda M."/>
            <person name="Hosokawa S."/>
            <person name="Ichikawa Y."/>
            <person name="Idonuma A."/>
            <person name="Iijima M."/>
            <person name="Ikeda M."/>
            <person name="Ikeno M."/>
            <person name="Ito K."/>
            <person name="Ito S."/>
            <person name="Ito T."/>
            <person name="Ito Y."/>
            <person name="Ito Y."/>
            <person name="Iwabuchi A."/>
            <person name="Kamiya K."/>
            <person name="Karasawa W."/>
            <person name="Kurita K."/>
            <person name="Katagiri S."/>
            <person name="Kikuta A."/>
            <person name="Kobayashi H."/>
            <person name="Kobayashi N."/>
            <person name="Machita K."/>
            <person name="Maehara T."/>
            <person name="Masukawa M."/>
            <person name="Mizubayashi T."/>
            <person name="Mukai Y."/>
            <person name="Nagasaki H."/>
            <person name="Nagata Y."/>
            <person name="Naito S."/>
            <person name="Nakashima M."/>
            <person name="Nakama Y."/>
            <person name="Nakamichi Y."/>
            <person name="Nakamura M."/>
            <person name="Meguro A."/>
            <person name="Negishi M."/>
            <person name="Ohta I."/>
            <person name="Ohta T."/>
            <person name="Okamoto M."/>
            <person name="Ono N."/>
            <person name="Saji S."/>
            <person name="Sakaguchi M."/>
            <person name="Sakai K."/>
            <person name="Shibata M."/>
            <person name="Shimokawa T."/>
            <person name="Song J."/>
            <person name="Takazaki Y."/>
            <person name="Terasawa K."/>
            <person name="Tsugane M."/>
            <person name="Tsuji K."/>
            <person name="Ueda S."/>
            <person name="Waki K."/>
            <person name="Yamagata H."/>
            <person name="Yamamoto M."/>
            <person name="Yamamoto S."/>
            <person name="Yamane H."/>
            <person name="Yoshiki S."/>
            <person name="Yoshihara R."/>
            <person name="Yukawa K."/>
            <person name="Zhong H."/>
            <person name="Yano M."/>
            <person name="Yuan Q."/>
            <person name="Ouyang S."/>
            <person name="Liu J."/>
            <person name="Jones K.M."/>
            <person name="Gansberger K."/>
            <person name="Moffat K."/>
            <person name="Hill J."/>
            <person name="Bera J."/>
            <person name="Fadrosh D."/>
            <person name="Jin S."/>
            <person name="Johri S."/>
            <person name="Kim M."/>
            <person name="Overton L."/>
            <person name="Reardon M."/>
            <person name="Tsitrin T."/>
            <person name="Vuong H."/>
            <person name="Weaver B."/>
            <person name="Ciecko A."/>
            <person name="Tallon L."/>
            <person name="Jackson J."/>
            <person name="Pai G."/>
            <person name="Aken S.V."/>
            <person name="Utterback T."/>
            <person name="Reidmuller S."/>
            <person name="Feldblyum T."/>
            <person name="Hsiao J."/>
            <person name="Zismann V."/>
            <person name="Iobst S."/>
            <person name="de Vazeille A.R."/>
            <person name="Buell C.R."/>
            <person name="Ying K."/>
            <person name="Li Y."/>
            <person name="Lu T."/>
            <person name="Huang Y."/>
            <person name="Zhao Q."/>
            <person name="Feng Q."/>
            <person name="Zhang L."/>
            <person name="Zhu J."/>
            <person name="Weng Q."/>
            <person name="Mu J."/>
            <person name="Lu Y."/>
            <person name="Fan D."/>
            <person name="Liu Y."/>
            <person name="Guan J."/>
            <person name="Zhang Y."/>
            <person name="Yu S."/>
            <person name="Liu X."/>
            <person name="Zhang Y."/>
            <person name="Hong G."/>
            <person name="Han B."/>
            <person name="Choisne N."/>
            <person name="Demange N."/>
            <person name="Orjeda G."/>
            <person name="Samain S."/>
            <person name="Cattolico L."/>
            <person name="Pelletier E."/>
            <person name="Couloux A."/>
            <person name="Segurens B."/>
            <person name="Wincker P."/>
            <person name="D'Hont A."/>
            <person name="Scarpelli C."/>
            <person name="Weissenbach J."/>
            <person name="Salanoubat M."/>
            <person name="Quetier F."/>
            <person name="Yu Y."/>
            <person name="Kim H.R."/>
            <person name="Rambo T."/>
            <person name="Currie J."/>
            <person name="Collura K."/>
            <person name="Luo M."/>
            <person name="Yang T."/>
            <person name="Ammiraju J.S.S."/>
            <person name="Engler F."/>
            <person name="Soderlund C."/>
            <person name="Wing R.A."/>
            <person name="Palmer L.E."/>
            <person name="de la Bastide M."/>
            <person name="Spiegel L."/>
            <person name="Nascimento L."/>
            <person name="Zutavern T."/>
            <person name="O'Shaughnessy A."/>
            <person name="Dike S."/>
            <person name="Dedhia N."/>
            <person name="Preston R."/>
            <person name="Balija V."/>
            <person name="McCombie W.R."/>
            <person name="Chow T."/>
            <person name="Chen H."/>
            <person name="Chung M."/>
            <person name="Chen C."/>
            <person name="Shaw J."/>
            <person name="Wu H."/>
            <person name="Hsiao K."/>
            <person name="Chao Y."/>
            <person name="Chu M."/>
            <person name="Cheng C."/>
            <person name="Hour A."/>
            <person name="Lee P."/>
            <person name="Lin S."/>
            <person name="Lin Y."/>
            <person name="Liou J."/>
            <person name="Liu S."/>
            <person name="Hsing Y."/>
            <person name="Raghuvanshi S."/>
            <person name="Mohanty A."/>
            <person name="Bharti A.K."/>
            <person name="Gaur A."/>
            <person name="Gupta V."/>
            <person name="Kumar D."/>
            <person name="Ravi V."/>
            <person name="Vij S."/>
            <person name="Kapur A."/>
            <person name="Khurana P."/>
            <person name="Khurana P."/>
            <person name="Khurana J.P."/>
            <person name="Tyagi A.K."/>
            <person name="Gaikwad K."/>
            <person name="Singh A."/>
            <person name="Dalal V."/>
            <person name="Srivastava S."/>
            <person name="Dixit A."/>
            <person name="Pal A.K."/>
            <person name="Ghazi I.A."/>
            <person name="Yadav M."/>
            <person name="Pandit A."/>
            <person name="Bhargava A."/>
            <person name="Sureshbabu K."/>
            <person name="Batra K."/>
            <person name="Sharma T.R."/>
            <person name="Mohapatra T."/>
            <person name="Singh N.K."/>
            <person name="Messing J."/>
            <person name="Nelson A.B."/>
            <person name="Fuks G."/>
            <person name="Kavchok S."/>
            <person name="Keizer G."/>
            <person name="Linton E."/>
            <person name="Llaca V."/>
            <person name="Song R."/>
            <person name="Tanyolac B."/>
            <person name="Young S."/>
            <person name="Ho-Il K."/>
            <person name="Hahn J.H."/>
            <person name="Sangsakoo G."/>
            <person name="Vanavichit A."/>
            <person name="de Mattos Luiz.A.T."/>
            <person name="Zimmer P.D."/>
            <person name="Malone G."/>
            <person name="Dellagostin O."/>
            <person name="de Oliveira A.C."/>
            <person name="Bevan M."/>
            <person name="Bancroft I."/>
            <person name="Minx P."/>
            <person name="Cordum H."/>
            <person name="Wilson R."/>
            <person name="Cheng Z."/>
            <person name="Jin W."/>
            <person name="Jiang J."/>
            <person name="Leong S.A."/>
            <person name="Iwama H."/>
            <person name="Gojobori T."/>
            <person name="Itoh T."/>
            <person name="Niimura Y."/>
            <person name="Fujii Y."/>
            <person name="Habara T."/>
            <person name="Sakai H."/>
            <person name="Sato Y."/>
            <person name="Wilson G."/>
            <person name="Kumar K."/>
            <person name="McCouch S."/>
            <person name="Juretic N."/>
            <person name="Hoen D."/>
            <person name="Wright S."/>
            <person name="Bruskiewich R."/>
            <person name="Bureau T."/>
            <person name="Miyao A."/>
            <person name="Hirochika H."/>
            <person name="Nishikawa T."/>
            <person name="Kadowaki K."/>
            <person name="Sugiura M."/>
            <person name="Burr B."/>
            <person name="Sasaki T."/>
        </authorList>
    </citation>
    <scope>NUCLEOTIDE SEQUENCE [LARGE SCALE GENOMIC DNA]</scope>
    <source>
        <strain evidence="5">cv. Nipponbare</strain>
    </source>
</reference>
<proteinExistence type="inferred from homology"/>
<comment type="similarity">
    <text evidence="3">Belongs to the GRAS family.</text>
</comment>
<dbReference type="Pfam" id="PF03514">
    <property type="entry name" value="GRAS"/>
    <property type="match status" value="1"/>
</dbReference>
<evidence type="ECO:0000256" key="3">
    <source>
        <dbReference type="PROSITE-ProRule" id="PRU01191"/>
    </source>
</evidence>
<keyword evidence="2" id="KW-0804">Transcription</keyword>
<dbReference type="AlphaFoldDB" id="A0A0P0WC33"/>
<keyword evidence="1" id="KW-0805">Transcription regulation</keyword>
<comment type="caution">
    <text evidence="3">Lacks conserved residue(s) required for the propagation of feature annotation.</text>
</comment>
<gene>
    <name evidence="4" type="ordered locus">Os04g0493500</name>
    <name evidence="4" type="ORF">OSNPB_040493500</name>
</gene>
<evidence type="ECO:0000313" key="4">
    <source>
        <dbReference type="EMBL" id="BAS89867.1"/>
    </source>
</evidence>
<protein>
    <submittedName>
        <fullName evidence="4">Os04g0493500 protein</fullName>
    </submittedName>
</protein>
<dbReference type="SMR" id="A0A0P0WC33"/>
<sequence>MSGTQGWPHSRAGERVIRRSRRRTWVILQTRGAQAPREERVLLGEEIRGVVACEGVELVERHERARQWAARMKADGMEPVGSYGHAFFFCWHKRPLCAISAWRPAAARRHHTRS</sequence>
<accession>A0A0P0WC33</accession>